<dbReference type="RefSeq" id="WP_135430910.1">
    <property type="nucleotide sequence ID" value="NZ_SRLA01000001.1"/>
</dbReference>
<evidence type="ECO:0000259" key="1">
    <source>
        <dbReference type="Pfam" id="PF03724"/>
    </source>
</evidence>
<evidence type="ECO:0000313" key="2">
    <source>
        <dbReference type="EMBL" id="TGE09825.1"/>
    </source>
</evidence>
<dbReference type="PANTHER" id="PTHR35535">
    <property type="entry name" value="HEAT SHOCK PROTEIN HSLJ"/>
    <property type="match status" value="1"/>
</dbReference>
<dbReference type="Pfam" id="PF03724">
    <property type="entry name" value="META"/>
    <property type="match status" value="1"/>
</dbReference>
<dbReference type="InterPro" id="IPR053147">
    <property type="entry name" value="Hsp_HslJ-like"/>
</dbReference>
<keyword evidence="3" id="KW-1185">Reference proteome</keyword>
<dbReference type="Proteomes" id="UP000298337">
    <property type="component" value="Unassembled WGS sequence"/>
</dbReference>
<accession>A0A4Z0PB15</accession>
<dbReference type="EMBL" id="SRLA01000001">
    <property type="protein sequence ID" value="TGE09825.1"/>
    <property type="molecule type" value="Genomic_DNA"/>
</dbReference>
<protein>
    <submittedName>
        <fullName evidence="2">META domain-containing protein</fullName>
    </submittedName>
</protein>
<sequence>MRLAILTLFTLGLLAGCQPDNDTPPPAAQLEDTRWLLVQVEETPLTAASSSDANRAYLLLASDTRKTEGLASCNSFGGTYALGSASGTLTFSEQASTKAACPAQLLEMRYLSALPRTSRYEIKGEQLRLFGPDNSLTPRLVFERAH</sequence>
<proteinExistence type="predicted"/>
<evidence type="ECO:0000313" key="3">
    <source>
        <dbReference type="Proteomes" id="UP000298337"/>
    </source>
</evidence>
<dbReference type="PROSITE" id="PS51257">
    <property type="entry name" value="PROKAR_LIPOPROTEIN"/>
    <property type="match status" value="1"/>
</dbReference>
<dbReference type="InterPro" id="IPR005184">
    <property type="entry name" value="DUF306_Meta_HslJ"/>
</dbReference>
<reference evidence="2 3" key="1">
    <citation type="submission" date="2019-04" db="EMBL/GenBank/DDBJ databases">
        <authorList>
            <person name="Feng G."/>
            <person name="Zhang J."/>
            <person name="Zhu H."/>
        </authorList>
    </citation>
    <scope>NUCLEOTIDE SEQUENCE [LARGE SCALE GENOMIC DNA]</scope>
    <source>
        <strain evidence="2 3">92R-1</strain>
    </source>
</reference>
<organism evidence="2 3">
    <name type="scientific">Hymenobacter fodinae</name>
    <dbReference type="NCBI Taxonomy" id="2510796"/>
    <lineage>
        <taxon>Bacteria</taxon>
        <taxon>Pseudomonadati</taxon>
        <taxon>Bacteroidota</taxon>
        <taxon>Cytophagia</taxon>
        <taxon>Cytophagales</taxon>
        <taxon>Hymenobacteraceae</taxon>
        <taxon>Hymenobacter</taxon>
    </lineage>
</organism>
<dbReference type="PANTHER" id="PTHR35535:SF1">
    <property type="entry name" value="HEAT SHOCK PROTEIN HSLJ"/>
    <property type="match status" value="1"/>
</dbReference>
<comment type="caution">
    <text evidence="2">The sequence shown here is derived from an EMBL/GenBank/DDBJ whole genome shotgun (WGS) entry which is preliminary data.</text>
</comment>
<feature type="domain" description="DUF306" evidence="1">
    <location>
        <begin position="28"/>
        <end position="134"/>
    </location>
</feature>
<dbReference type="OrthoDB" id="880459at2"/>
<name>A0A4Z0PB15_9BACT</name>
<dbReference type="InterPro" id="IPR038670">
    <property type="entry name" value="HslJ-like_sf"/>
</dbReference>
<dbReference type="Gene3D" id="2.40.128.270">
    <property type="match status" value="1"/>
</dbReference>
<gene>
    <name evidence="2" type="ORF">EU556_03070</name>
</gene>
<dbReference type="AlphaFoldDB" id="A0A4Z0PB15"/>